<dbReference type="PANTHER" id="PTHR10231">
    <property type="entry name" value="NUCLEOTIDE-SUGAR TRANSMEMBRANE TRANSPORTER"/>
    <property type="match status" value="1"/>
</dbReference>
<accession>A0A0R3WE10</accession>
<reference evidence="10" key="1">
    <citation type="submission" date="2017-02" db="UniProtKB">
        <authorList>
            <consortium name="WormBaseParasite"/>
        </authorList>
    </citation>
    <scope>IDENTIFICATION</scope>
</reference>
<dbReference type="PIRSF" id="PIRSF005799">
    <property type="entry name" value="UDP-gal_transpt"/>
    <property type="match status" value="1"/>
</dbReference>
<protein>
    <submittedName>
        <fullName evidence="10">UDP-N-acetylglucosamine transporter</fullName>
    </submittedName>
</protein>
<dbReference type="EMBL" id="UYRS01018964">
    <property type="protein sequence ID" value="VDK41564.1"/>
    <property type="molecule type" value="Genomic_DNA"/>
</dbReference>
<evidence type="ECO:0000256" key="3">
    <source>
        <dbReference type="ARBA" id="ARBA00022597"/>
    </source>
</evidence>
<dbReference type="InterPro" id="IPR037185">
    <property type="entry name" value="EmrE-like"/>
</dbReference>
<dbReference type="GO" id="GO:0015165">
    <property type="term" value="F:pyrimidine nucleotide-sugar transmembrane transporter activity"/>
    <property type="evidence" value="ECO:0007669"/>
    <property type="project" value="InterPro"/>
</dbReference>
<evidence type="ECO:0000256" key="6">
    <source>
        <dbReference type="ARBA" id="ARBA00023136"/>
    </source>
</evidence>
<feature type="transmembrane region" description="Helical" evidence="7">
    <location>
        <begin position="130"/>
        <end position="148"/>
    </location>
</feature>
<name>A0A0R3WE10_TAEAS</name>
<reference evidence="8 9" key="2">
    <citation type="submission" date="2018-11" db="EMBL/GenBank/DDBJ databases">
        <authorList>
            <consortium name="Pathogen Informatics"/>
        </authorList>
    </citation>
    <scope>NUCLEOTIDE SEQUENCE [LARGE SCALE GENOMIC DNA]</scope>
</reference>
<dbReference type="STRING" id="60517.A0A0R3WE10"/>
<dbReference type="InterPro" id="IPR007271">
    <property type="entry name" value="Nuc_sug_transpt"/>
</dbReference>
<keyword evidence="3" id="KW-0813">Transport</keyword>
<keyword evidence="6 7" id="KW-0472">Membrane</keyword>
<comment type="subcellular location">
    <subcellularLocation>
        <location evidence="1">Membrane</location>
        <topology evidence="1">Multi-pass membrane protein</topology>
    </subcellularLocation>
</comment>
<organism evidence="10">
    <name type="scientific">Taenia asiatica</name>
    <name type="common">Asian tapeworm</name>
    <dbReference type="NCBI Taxonomy" id="60517"/>
    <lineage>
        <taxon>Eukaryota</taxon>
        <taxon>Metazoa</taxon>
        <taxon>Spiralia</taxon>
        <taxon>Lophotrochozoa</taxon>
        <taxon>Platyhelminthes</taxon>
        <taxon>Cestoda</taxon>
        <taxon>Eucestoda</taxon>
        <taxon>Cyclophyllidea</taxon>
        <taxon>Taeniidae</taxon>
        <taxon>Taenia</taxon>
    </lineage>
</organism>
<evidence type="ECO:0000313" key="8">
    <source>
        <dbReference type="EMBL" id="VDK41564.1"/>
    </source>
</evidence>
<dbReference type="OrthoDB" id="408493at2759"/>
<feature type="transmembrane region" description="Helical" evidence="7">
    <location>
        <begin position="290"/>
        <end position="309"/>
    </location>
</feature>
<feature type="transmembrane region" description="Helical" evidence="7">
    <location>
        <begin position="168"/>
        <end position="188"/>
    </location>
</feature>
<dbReference type="WBParaSite" id="TASK_0000903101-mRNA-1">
    <property type="protein sequence ID" value="TASK_0000903101-mRNA-1"/>
    <property type="gene ID" value="TASK_0000903101"/>
</dbReference>
<keyword evidence="4 7" id="KW-0812">Transmembrane</keyword>
<dbReference type="Pfam" id="PF04142">
    <property type="entry name" value="Nuc_sug_transp"/>
    <property type="match status" value="1"/>
</dbReference>
<evidence type="ECO:0000256" key="7">
    <source>
        <dbReference type="SAM" id="Phobius"/>
    </source>
</evidence>
<keyword evidence="5 7" id="KW-1133">Transmembrane helix</keyword>
<dbReference type="NCBIfam" id="TIGR00803">
    <property type="entry name" value="nst"/>
    <property type="match status" value="1"/>
</dbReference>
<dbReference type="Proteomes" id="UP000282613">
    <property type="component" value="Unassembled WGS sequence"/>
</dbReference>
<evidence type="ECO:0000256" key="5">
    <source>
        <dbReference type="ARBA" id="ARBA00022989"/>
    </source>
</evidence>
<evidence type="ECO:0000256" key="1">
    <source>
        <dbReference type="ARBA" id="ARBA00004141"/>
    </source>
</evidence>
<keyword evidence="9" id="KW-1185">Reference proteome</keyword>
<feature type="transmembrane region" description="Helical" evidence="7">
    <location>
        <begin position="264"/>
        <end position="284"/>
    </location>
</feature>
<evidence type="ECO:0000256" key="2">
    <source>
        <dbReference type="ARBA" id="ARBA00009976"/>
    </source>
</evidence>
<proteinExistence type="inferred from homology"/>
<evidence type="ECO:0000256" key="4">
    <source>
        <dbReference type="ARBA" id="ARBA00022692"/>
    </source>
</evidence>
<feature type="transmembrane region" description="Helical" evidence="7">
    <location>
        <begin position="200"/>
        <end position="217"/>
    </location>
</feature>
<feature type="transmembrane region" description="Helical" evidence="7">
    <location>
        <begin position="37"/>
        <end position="59"/>
    </location>
</feature>
<dbReference type="AlphaFoldDB" id="A0A0R3WE10"/>
<comment type="similarity">
    <text evidence="2">Belongs to the nucleotide-sugar transporter family. SLC35A subfamily.</text>
</comment>
<feature type="transmembrane region" description="Helical" evidence="7">
    <location>
        <begin position="237"/>
        <end position="257"/>
    </location>
</feature>
<sequence length="314" mass="34660">MPGSKCAKIGYLVVLSFQNVLHTLAMRYSRAEYRARYSVSSVVILSEIVKFLISSLVLFHEGLFKRAISGIYYDTYDFLRTCVPALIYVVQNNVIIFALSCLDATVFQVTYQLKLLTTTVFSVLFLRKNISFIQWTSQVVLFIGVAVVQLQDHMDQSSTRTSRGASGAAGLMAVLSASVLSGFAAVYFEKILKHSPKSLWTRNLELSLASIVIALIGQTIGEGGRVSEKGFFYGFDWLVWTTVALQSVGGILVALVVKHADNILKGFACSASIIITCVVSFVFFDSSLSWNFLFGTSCVVLAVFLYSLFPAPRY</sequence>
<dbReference type="SUPFAM" id="SSF103481">
    <property type="entry name" value="Multidrug resistance efflux transporter EmrE"/>
    <property type="match status" value="1"/>
</dbReference>
<dbReference type="GO" id="GO:0000139">
    <property type="term" value="C:Golgi membrane"/>
    <property type="evidence" value="ECO:0007669"/>
    <property type="project" value="InterPro"/>
</dbReference>
<keyword evidence="3" id="KW-0762">Sugar transport</keyword>
<evidence type="ECO:0000313" key="10">
    <source>
        <dbReference type="WBParaSite" id="TASK_0000903101-mRNA-1"/>
    </source>
</evidence>
<evidence type="ECO:0000313" key="9">
    <source>
        <dbReference type="Proteomes" id="UP000282613"/>
    </source>
</evidence>
<gene>
    <name evidence="8" type="ORF">TASK_LOCUS9032</name>
</gene>